<accession>A0A0E9WE98</accession>
<name>A0A0E9WE98_ANGAN</name>
<dbReference type="EMBL" id="GBXM01020702">
    <property type="protein sequence ID" value="JAH87875.1"/>
    <property type="molecule type" value="Transcribed_RNA"/>
</dbReference>
<organism evidence="1">
    <name type="scientific">Anguilla anguilla</name>
    <name type="common">European freshwater eel</name>
    <name type="synonym">Muraena anguilla</name>
    <dbReference type="NCBI Taxonomy" id="7936"/>
    <lineage>
        <taxon>Eukaryota</taxon>
        <taxon>Metazoa</taxon>
        <taxon>Chordata</taxon>
        <taxon>Craniata</taxon>
        <taxon>Vertebrata</taxon>
        <taxon>Euteleostomi</taxon>
        <taxon>Actinopterygii</taxon>
        <taxon>Neopterygii</taxon>
        <taxon>Teleostei</taxon>
        <taxon>Anguilliformes</taxon>
        <taxon>Anguillidae</taxon>
        <taxon>Anguilla</taxon>
    </lineage>
</organism>
<reference evidence="1" key="1">
    <citation type="submission" date="2014-11" db="EMBL/GenBank/DDBJ databases">
        <authorList>
            <person name="Amaro Gonzalez C."/>
        </authorList>
    </citation>
    <scope>NUCLEOTIDE SEQUENCE</scope>
</reference>
<reference evidence="1" key="2">
    <citation type="journal article" date="2015" name="Fish Shellfish Immunol.">
        <title>Early steps in the European eel (Anguilla anguilla)-Vibrio vulnificus interaction in the gills: Role of the RtxA13 toxin.</title>
        <authorList>
            <person name="Callol A."/>
            <person name="Pajuelo D."/>
            <person name="Ebbesson L."/>
            <person name="Teles M."/>
            <person name="MacKenzie S."/>
            <person name="Amaro C."/>
        </authorList>
    </citation>
    <scope>NUCLEOTIDE SEQUENCE</scope>
</reference>
<evidence type="ECO:0000313" key="1">
    <source>
        <dbReference type="EMBL" id="JAH87875.1"/>
    </source>
</evidence>
<proteinExistence type="predicted"/>
<protein>
    <submittedName>
        <fullName evidence="1">Uncharacterized protein</fullName>
    </submittedName>
</protein>
<sequence>MQADGNNYMYLKVPYKCHEVPFLTFCAFFFPLGVDIGHQKHSEYLKPAKTAVQTPFKYLCLNKWLCLPVPLAFPCQVDL</sequence>
<dbReference type="AlphaFoldDB" id="A0A0E9WE98"/>